<protein>
    <recommendedName>
        <fullName evidence="1">ATP-dependent DNA helicase</fullName>
        <ecNumber evidence="1">5.6.2.3</ecNumber>
    </recommendedName>
</protein>
<reference evidence="4" key="1">
    <citation type="journal article" date="2016" name="Nat. Genet.">
        <title>The genome sequences of Arachis duranensis and Arachis ipaensis, the diploid ancestors of cultivated peanut.</title>
        <authorList>
            <person name="Bertioli D.J."/>
            <person name="Cannon S.B."/>
            <person name="Froenicke L."/>
            <person name="Huang G."/>
            <person name="Farmer A.D."/>
            <person name="Cannon E.K."/>
            <person name="Liu X."/>
            <person name="Gao D."/>
            <person name="Clevenger J."/>
            <person name="Dash S."/>
            <person name="Ren L."/>
            <person name="Moretzsohn M.C."/>
            <person name="Shirasawa K."/>
            <person name="Huang W."/>
            <person name="Vidigal B."/>
            <person name="Abernathy B."/>
            <person name="Chu Y."/>
            <person name="Niederhuth C.E."/>
            <person name="Umale P."/>
            <person name="Araujo A.C."/>
            <person name="Kozik A."/>
            <person name="Kim K.D."/>
            <person name="Burow M.D."/>
            <person name="Varshney R.K."/>
            <person name="Wang X."/>
            <person name="Zhang X."/>
            <person name="Barkley N."/>
            <person name="Guimaraes P.M."/>
            <person name="Isobe S."/>
            <person name="Guo B."/>
            <person name="Liao B."/>
            <person name="Stalker H.T."/>
            <person name="Schmitz R.J."/>
            <person name="Scheffler B.E."/>
            <person name="Leal-Bertioli S.C."/>
            <person name="Xun X."/>
            <person name="Jackson S.A."/>
            <person name="Michelmore R."/>
            <person name="Ozias-Akins P."/>
        </authorList>
    </citation>
    <scope>NUCLEOTIDE SEQUENCE [LARGE SCALE GENOMIC DNA]</scope>
    <source>
        <strain evidence="4">cv. V14167</strain>
    </source>
</reference>
<dbReference type="AlphaFoldDB" id="A0A6P4BLF4"/>
<dbReference type="GO" id="GO:0016787">
    <property type="term" value="F:hydrolase activity"/>
    <property type="evidence" value="ECO:0007669"/>
    <property type="project" value="UniProtKB-KW"/>
</dbReference>
<dbReference type="EC" id="5.6.2.3" evidence="1"/>
<name>A0A6P4BLF4_ARADU</name>
<dbReference type="PANTHER" id="PTHR10492">
    <property type="match status" value="1"/>
</dbReference>
<dbReference type="RefSeq" id="XP_015944155.1">
    <property type="nucleotide sequence ID" value="XM_016088669.3"/>
</dbReference>
<dbReference type="GO" id="GO:0006281">
    <property type="term" value="P:DNA repair"/>
    <property type="evidence" value="ECO:0007669"/>
    <property type="project" value="UniProtKB-KW"/>
</dbReference>
<dbReference type="GO" id="GO:0043139">
    <property type="term" value="F:5'-3' DNA helicase activity"/>
    <property type="evidence" value="ECO:0007669"/>
    <property type="project" value="UniProtKB-EC"/>
</dbReference>
<keyword evidence="1" id="KW-0233">DNA recombination</keyword>
<dbReference type="InterPro" id="IPR027417">
    <property type="entry name" value="P-loop_NTPase"/>
</dbReference>
<dbReference type="PANTHER" id="PTHR10492:SF74">
    <property type="entry name" value="ATP-DEPENDENT DNA HELICASE"/>
    <property type="match status" value="1"/>
</dbReference>
<keyword evidence="1" id="KW-0227">DNA damage</keyword>
<dbReference type="SUPFAM" id="SSF52540">
    <property type="entry name" value="P-loop containing nucleoside triphosphate hydrolases"/>
    <property type="match status" value="1"/>
</dbReference>
<dbReference type="KEGG" id="adu:107469289"/>
<dbReference type="GO" id="GO:0005524">
    <property type="term" value="F:ATP binding"/>
    <property type="evidence" value="ECO:0007669"/>
    <property type="project" value="UniProtKB-KW"/>
</dbReference>
<feature type="domain" description="DNA helicase Pif1-like 2B" evidence="3">
    <location>
        <begin position="230"/>
        <end position="276"/>
    </location>
</feature>
<evidence type="ECO:0000259" key="3">
    <source>
        <dbReference type="Pfam" id="PF21530"/>
    </source>
</evidence>
<accession>A0A6P4BLF4</accession>
<keyword evidence="1" id="KW-0234">DNA repair</keyword>
<keyword evidence="1" id="KW-0347">Helicase</keyword>
<dbReference type="Proteomes" id="UP000515211">
    <property type="component" value="Chromosome 10"/>
</dbReference>
<dbReference type="GO" id="GO:0000723">
    <property type="term" value="P:telomere maintenance"/>
    <property type="evidence" value="ECO:0007669"/>
    <property type="project" value="InterPro"/>
</dbReference>
<evidence type="ECO:0000259" key="2">
    <source>
        <dbReference type="Pfam" id="PF05970"/>
    </source>
</evidence>
<feature type="domain" description="DNA helicase Pif1-like DEAD-box helicase" evidence="2">
    <location>
        <begin position="28"/>
        <end position="132"/>
    </location>
</feature>
<evidence type="ECO:0000256" key="1">
    <source>
        <dbReference type="RuleBase" id="RU363044"/>
    </source>
</evidence>
<keyword evidence="1" id="KW-0547">Nucleotide-binding</keyword>
<dbReference type="Pfam" id="PF05970">
    <property type="entry name" value="PIF1"/>
    <property type="match status" value="1"/>
</dbReference>
<gene>
    <name evidence="5" type="primary">LOC107469289</name>
</gene>
<dbReference type="GeneID" id="107469289"/>
<comment type="catalytic activity">
    <reaction evidence="1">
        <text>ATP + H2O = ADP + phosphate + H(+)</text>
        <dbReference type="Rhea" id="RHEA:13065"/>
        <dbReference type="ChEBI" id="CHEBI:15377"/>
        <dbReference type="ChEBI" id="CHEBI:15378"/>
        <dbReference type="ChEBI" id="CHEBI:30616"/>
        <dbReference type="ChEBI" id="CHEBI:43474"/>
        <dbReference type="ChEBI" id="CHEBI:456216"/>
        <dbReference type="EC" id="5.6.2.3"/>
    </reaction>
</comment>
<dbReference type="GO" id="GO:0006310">
    <property type="term" value="P:DNA recombination"/>
    <property type="evidence" value="ECO:0007669"/>
    <property type="project" value="UniProtKB-KW"/>
</dbReference>
<evidence type="ECO:0000313" key="5">
    <source>
        <dbReference type="RefSeq" id="XP_015944155.1"/>
    </source>
</evidence>
<evidence type="ECO:0000313" key="4">
    <source>
        <dbReference type="Proteomes" id="UP000515211"/>
    </source>
</evidence>
<comment type="cofactor">
    <cofactor evidence="1">
        <name>Mg(2+)</name>
        <dbReference type="ChEBI" id="CHEBI:18420"/>
    </cofactor>
</comment>
<comment type="similarity">
    <text evidence="1">Belongs to the helicase family.</text>
</comment>
<dbReference type="InterPro" id="IPR049163">
    <property type="entry name" value="Pif1-like_2B_dom"/>
</dbReference>
<reference evidence="5" key="2">
    <citation type="submission" date="2025-08" db="UniProtKB">
        <authorList>
            <consortium name="RefSeq"/>
        </authorList>
    </citation>
    <scope>IDENTIFICATION</scope>
    <source>
        <tissue evidence="5">Whole plant</tissue>
    </source>
</reference>
<dbReference type="Pfam" id="PF21530">
    <property type="entry name" value="Pif1_2B_dom"/>
    <property type="match status" value="1"/>
</dbReference>
<proteinExistence type="inferred from homology"/>
<sequence length="393" mass="44416">MRRDQRSPKQDPILSSQYVVCEERYNCRFEALDRTLRNLMSVTDQHKTHQPFGGKIVVLGGDFRQILPVIPKGSRHDILASAINSSHLWSFCKVLKLHTNMRLLMSSSDQDEGEIKIFTNWILDVGNGNIGSVVGDESEVEIPDDLLITTTDDPLSHLVDFAYPNLLQNMSDYRYFQSRAILAPTLKSVEKVNDFVLTIFSVMEKEYLSSDTTCQADENEDVKQEWFTPEFLNDIKCSGLLNHKLTLKPGVAVMLLQNIDQTSGLCNGTRLIVNKLGRNIIGATVVTGKNIGDKVYIPRMNLIPSDSGLPFKFQWRQFSLTVCFAMTINMSQEESLSHVRLYLPKSVFTHGQPYVALSRVKSRSGLRVLILNEDGNPKSSTTNVVFKDFFNNI</sequence>
<organism evidence="4 5">
    <name type="scientific">Arachis duranensis</name>
    <name type="common">Wild peanut</name>
    <dbReference type="NCBI Taxonomy" id="130453"/>
    <lineage>
        <taxon>Eukaryota</taxon>
        <taxon>Viridiplantae</taxon>
        <taxon>Streptophyta</taxon>
        <taxon>Embryophyta</taxon>
        <taxon>Tracheophyta</taxon>
        <taxon>Spermatophyta</taxon>
        <taxon>Magnoliopsida</taxon>
        <taxon>eudicotyledons</taxon>
        <taxon>Gunneridae</taxon>
        <taxon>Pentapetalae</taxon>
        <taxon>rosids</taxon>
        <taxon>fabids</taxon>
        <taxon>Fabales</taxon>
        <taxon>Fabaceae</taxon>
        <taxon>Papilionoideae</taxon>
        <taxon>50 kb inversion clade</taxon>
        <taxon>dalbergioids sensu lato</taxon>
        <taxon>Dalbergieae</taxon>
        <taxon>Pterocarpus clade</taxon>
        <taxon>Arachis</taxon>
    </lineage>
</organism>
<dbReference type="InterPro" id="IPR010285">
    <property type="entry name" value="DNA_helicase_pif1-like_DEAD"/>
</dbReference>
<keyword evidence="1" id="KW-0378">Hydrolase</keyword>
<keyword evidence="1" id="KW-0067">ATP-binding</keyword>
<keyword evidence="4" id="KW-1185">Reference proteome</keyword>